<evidence type="ECO:0000313" key="3">
    <source>
        <dbReference type="Proteomes" id="UP000016658"/>
    </source>
</evidence>
<reference evidence="2 3" key="1">
    <citation type="submission" date="2013-06" db="EMBL/GenBank/DDBJ databases">
        <authorList>
            <person name="Weinstock G."/>
            <person name="Sodergren E."/>
            <person name="Lobos E.A."/>
            <person name="Fulton L."/>
            <person name="Fulton R."/>
            <person name="Courtney L."/>
            <person name="Fronick C."/>
            <person name="O'Laughlin M."/>
            <person name="Godfrey J."/>
            <person name="Wilson R.M."/>
            <person name="Miner T."/>
            <person name="Farmer C."/>
            <person name="Delehaunty K."/>
            <person name="Cordes M."/>
            <person name="Minx P."/>
            <person name="Tomlinson C."/>
            <person name="Chen J."/>
            <person name="Wollam A."/>
            <person name="Pepin K.H."/>
            <person name="Bhonagiri V."/>
            <person name="Zhang X."/>
            <person name="Warren W."/>
            <person name="Mitreva M."/>
            <person name="Mardis E.R."/>
            <person name="Wilson R.K."/>
        </authorList>
    </citation>
    <scope>NUCLEOTIDE SEQUENCE [LARGE SCALE GENOMIC DNA]</scope>
    <source>
        <strain evidence="2 3">ATCC 27803</strain>
    </source>
</reference>
<name>U2R813_9FIRM</name>
<evidence type="ECO:0000256" key="1">
    <source>
        <dbReference type="SAM" id="Phobius"/>
    </source>
</evidence>
<dbReference type="HOGENOM" id="CLU_103336_0_0_9"/>
<sequence length="131" mass="15545">MQLKINKEIRDFKESIFFGLSMRQFIFSAFACGIAIFLYFTFIDKLGMELTSWVCMIGALPFAAIGFITIQGMTFERFLIDLFRSILLYFNPLEYVPYNYFYELTKKRIEIIRKESMKYNDKKSIKDAKAK</sequence>
<organism evidence="2 3">
    <name type="scientific">Faecalitalea cylindroides ATCC 27803</name>
    <dbReference type="NCBI Taxonomy" id="649755"/>
    <lineage>
        <taxon>Bacteria</taxon>
        <taxon>Bacillati</taxon>
        <taxon>Bacillota</taxon>
        <taxon>Erysipelotrichia</taxon>
        <taxon>Erysipelotrichales</taxon>
        <taxon>Erysipelotrichaceae</taxon>
        <taxon>Faecalitalea</taxon>
    </lineage>
</organism>
<dbReference type="Pfam" id="PF12666">
    <property type="entry name" value="PrgI"/>
    <property type="match status" value="1"/>
</dbReference>
<dbReference type="PATRIC" id="fig|649755.3.peg.305"/>
<dbReference type="EMBL" id="AWVI01000017">
    <property type="protein sequence ID" value="ERK46842.1"/>
    <property type="molecule type" value="Genomic_DNA"/>
</dbReference>
<accession>U2R813</accession>
<dbReference type="Proteomes" id="UP000016658">
    <property type="component" value="Unassembled WGS sequence"/>
</dbReference>
<dbReference type="AlphaFoldDB" id="U2R813"/>
<protein>
    <recommendedName>
        <fullName evidence="4">PrgI family protein</fullName>
    </recommendedName>
</protein>
<feature type="transmembrane region" description="Helical" evidence="1">
    <location>
        <begin position="50"/>
        <end position="70"/>
    </location>
</feature>
<keyword evidence="1" id="KW-0812">Transmembrane</keyword>
<comment type="caution">
    <text evidence="2">The sequence shown here is derived from an EMBL/GenBank/DDBJ whole genome shotgun (WGS) entry which is preliminary data.</text>
</comment>
<proteinExistence type="predicted"/>
<dbReference type="InterPro" id="IPR024414">
    <property type="entry name" value="Uncharacterised_PrgI"/>
</dbReference>
<dbReference type="OrthoDB" id="2060747at2"/>
<keyword evidence="1" id="KW-1133">Transmembrane helix</keyword>
<evidence type="ECO:0000313" key="2">
    <source>
        <dbReference type="EMBL" id="ERK46842.1"/>
    </source>
</evidence>
<gene>
    <name evidence="2" type="ORF">HMPREF0367_00335</name>
</gene>
<keyword evidence="1" id="KW-0472">Membrane</keyword>
<dbReference type="RefSeq" id="WP_035400659.1">
    <property type="nucleotide sequence ID" value="NZ_KI270975.1"/>
</dbReference>
<evidence type="ECO:0008006" key="4">
    <source>
        <dbReference type="Google" id="ProtNLM"/>
    </source>
</evidence>
<feature type="transmembrane region" description="Helical" evidence="1">
    <location>
        <begin position="25"/>
        <end position="44"/>
    </location>
</feature>